<evidence type="ECO:0000313" key="1">
    <source>
        <dbReference type="EMBL" id="TCL62791.1"/>
    </source>
</evidence>
<reference evidence="1 2" key="1">
    <citation type="submission" date="2019-03" db="EMBL/GenBank/DDBJ databases">
        <title>Genomic Encyclopedia of Type Strains, Phase IV (KMG-IV): sequencing the most valuable type-strain genomes for metagenomic binning, comparative biology and taxonomic classification.</title>
        <authorList>
            <person name="Goeker M."/>
        </authorList>
    </citation>
    <scope>NUCLEOTIDE SEQUENCE [LARGE SCALE GENOMIC DNA]</scope>
    <source>
        <strain evidence="1 2">LX-B</strain>
    </source>
</reference>
<accession>A0A4R1RAL4</accession>
<evidence type="ECO:0000313" key="2">
    <source>
        <dbReference type="Proteomes" id="UP000295008"/>
    </source>
</evidence>
<dbReference type="EMBL" id="SLUN01000023">
    <property type="protein sequence ID" value="TCL62791.1"/>
    <property type="molecule type" value="Genomic_DNA"/>
</dbReference>
<protein>
    <submittedName>
        <fullName evidence="1">Uncharacterized protein</fullName>
    </submittedName>
</protein>
<proteinExistence type="predicted"/>
<dbReference type="Proteomes" id="UP000295008">
    <property type="component" value="Unassembled WGS sequence"/>
</dbReference>
<dbReference type="AlphaFoldDB" id="A0A4R1RAL4"/>
<name>A0A4R1RAL4_HYDET</name>
<keyword evidence="2" id="KW-1185">Reference proteome</keyword>
<comment type="caution">
    <text evidence="1">The sequence shown here is derived from an EMBL/GenBank/DDBJ whole genome shotgun (WGS) entry which is preliminary data.</text>
</comment>
<gene>
    <name evidence="1" type="ORF">EDC14_102372</name>
</gene>
<sequence>MDLIVELSKGFSRLRRFPGWICRIFSASEEKYKKRTTFRWSRLAHSQNHSQIPCNALAEGGCFTLGAFKLLMAKAVEGYFTSSVHLPLA</sequence>
<organism evidence="1 2">
    <name type="scientific">Hydrogenispora ethanolica</name>
    <dbReference type="NCBI Taxonomy" id="1082276"/>
    <lineage>
        <taxon>Bacteria</taxon>
        <taxon>Bacillati</taxon>
        <taxon>Bacillota</taxon>
        <taxon>Hydrogenispora</taxon>
    </lineage>
</organism>